<accession>A0A542X7U4</accession>
<comment type="caution">
    <text evidence="1">The sequence shown here is derived from an EMBL/GenBank/DDBJ whole genome shotgun (WGS) entry which is preliminary data.</text>
</comment>
<reference evidence="1 2" key="1">
    <citation type="submission" date="2019-06" db="EMBL/GenBank/DDBJ databases">
        <title>Sequencing the genomes of 1000 actinobacteria strains.</title>
        <authorList>
            <person name="Klenk H.-P."/>
        </authorList>
    </citation>
    <scope>NUCLEOTIDE SEQUENCE [LARGE SCALE GENOMIC DNA]</scope>
    <source>
        <strain evidence="1 2">DSM 24617</strain>
    </source>
</reference>
<evidence type="ECO:0000313" key="1">
    <source>
        <dbReference type="EMBL" id="TQL31913.1"/>
    </source>
</evidence>
<dbReference type="AlphaFoldDB" id="A0A542X7U4"/>
<dbReference type="RefSeq" id="WP_170206731.1">
    <property type="nucleotide sequence ID" value="NZ_CAJTBP010000001.1"/>
</dbReference>
<name>A0A542X7U4_9MICO</name>
<keyword evidence="2" id="KW-1185">Reference proteome</keyword>
<protein>
    <submittedName>
        <fullName evidence="1">Uncharacterized protein</fullName>
    </submittedName>
</protein>
<organism evidence="1 2">
    <name type="scientific">Barrientosiimonas humi</name>
    <dbReference type="NCBI Taxonomy" id="999931"/>
    <lineage>
        <taxon>Bacteria</taxon>
        <taxon>Bacillati</taxon>
        <taxon>Actinomycetota</taxon>
        <taxon>Actinomycetes</taxon>
        <taxon>Micrococcales</taxon>
        <taxon>Dermacoccaceae</taxon>
        <taxon>Barrientosiimonas</taxon>
    </lineage>
</organism>
<dbReference type="Proteomes" id="UP000318336">
    <property type="component" value="Unassembled WGS sequence"/>
</dbReference>
<dbReference type="EMBL" id="VFOK01000001">
    <property type="protein sequence ID" value="TQL31913.1"/>
    <property type="molecule type" value="Genomic_DNA"/>
</dbReference>
<gene>
    <name evidence="1" type="ORF">FB554_0027</name>
</gene>
<proteinExistence type="predicted"/>
<evidence type="ECO:0000313" key="2">
    <source>
        <dbReference type="Proteomes" id="UP000318336"/>
    </source>
</evidence>
<sequence>MVSDRTQTKGGRTIRRVQLDEAIQIPEAGREVTDNVLSQVRDVVSHYETPEWQRLAVRDAVAQVEVPESVRQAIREMSGDELLPDGTREALRNAGSVSSVPAPILEQVQLLVKSYLDSVELANEARALRHDVTSLRVDAEAS</sequence>